<evidence type="ECO:0000259" key="5">
    <source>
        <dbReference type="PROSITE" id="PS50109"/>
    </source>
</evidence>
<keyword evidence="3" id="KW-0418">Kinase</keyword>
<dbReference type="EMBL" id="POUA01000092">
    <property type="protein sequence ID" value="PZG46865.1"/>
    <property type="molecule type" value="Genomic_DNA"/>
</dbReference>
<dbReference type="EC" id="2.7.13.3" evidence="2"/>
<reference evidence="6 7" key="1">
    <citation type="submission" date="2018-01" db="EMBL/GenBank/DDBJ databases">
        <title>Draft genome sequence of Sphaerisporangium sp. 7K107.</title>
        <authorList>
            <person name="Sahin N."/>
            <person name="Saygin H."/>
            <person name="Ay H."/>
        </authorList>
    </citation>
    <scope>NUCLEOTIDE SEQUENCE [LARGE SCALE GENOMIC DNA]</scope>
    <source>
        <strain evidence="6 7">7K107</strain>
    </source>
</reference>
<dbReference type="SUPFAM" id="SSF55874">
    <property type="entry name" value="ATPase domain of HSP90 chaperone/DNA topoisomerase II/histidine kinase"/>
    <property type="match status" value="1"/>
</dbReference>
<evidence type="ECO:0000256" key="1">
    <source>
        <dbReference type="ARBA" id="ARBA00000085"/>
    </source>
</evidence>
<keyword evidence="3" id="KW-0808">Transferase</keyword>
<accession>A0A2W2H4D7</accession>
<dbReference type="PANTHER" id="PTHR43065">
    <property type="entry name" value="SENSOR HISTIDINE KINASE"/>
    <property type="match status" value="1"/>
</dbReference>
<proteinExistence type="predicted"/>
<dbReference type="GO" id="GO:0004673">
    <property type="term" value="F:protein histidine kinase activity"/>
    <property type="evidence" value="ECO:0007669"/>
    <property type="project" value="UniProtKB-EC"/>
</dbReference>
<dbReference type="InterPro" id="IPR003594">
    <property type="entry name" value="HATPase_dom"/>
</dbReference>
<dbReference type="Gene3D" id="3.30.565.10">
    <property type="entry name" value="Histidine kinase-like ATPase, C-terminal domain"/>
    <property type="match status" value="1"/>
</dbReference>
<organism evidence="6 7">
    <name type="scientific">Spongiactinospora gelatinilytica</name>
    <dbReference type="NCBI Taxonomy" id="2666298"/>
    <lineage>
        <taxon>Bacteria</taxon>
        <taxon>Bacillati</taxon>
        <taxon>Actinomycetota</taxon>
        <taxon>Actinomycetes</taxon>
        <taxon>Streptosporangiales</taxon>
        <taxon>Streptosporangiaceae</taxon>
        <taxon>Spongiactinospora</taxon>
    </lineage>
</organism>
<dbReference type="PRINTS" id="PR00344">
    <property type="entry name" value="BCTRLSENSOR"/>
</dbReference>
<comment type="caution">
    <text evidence="6">The sequence shown here is derived from an EMBL/GenBank/DDBJ whole genome shotgun (WGS) entry which is preliminary data.</text>
</comment>
<dbReference type="Pfam" id="PF02518">
    <property type="entry name" value="HATPase_c"/>
    <property type="match status" value="1"/>
</dbReference>
<feature type="domain" description="Histidine kinase" evidence="5">
    <location>
        <begin position="1"/>
        <end position="73"/>
    </location>
</feature>
<dbReference type="RefSeq" id="WP_111167621.1">
    <property type="nucleotide sequence ID" value="NZ_POUA01000092.1"/>
</dbReference>
<dbReference type="PANTHER" id="PTHR43065:SF48">
    <property type="entry name" value="HISTIDINE KINASE"/>
    <property type="match status" value="1"/>
</dbReference>
<evidence type="ECO:0000313" key="7">
    <source>
        <dbReference type="Proteomes" id="UP000248544"/>
    </source>
</evidence>
<dbReference type="PROSITE" id="PS50109">
    <property type="entry name" value="HIS_KIN"/>
    <property type="match status" value="1"/>
</dbReference>
<keyword evidence="7" id="KW-1185">Reference proteome</keyword>
<protein>
    <recommendedName>
        <fullName evidence="2">histidine kinase</fullName>
        <ecNumber evidence="2">2.7.13.3</ecNumber>
    </recommendedName>
</protein>
<evidence type="ECO:0000313" key="6">
    <source>
        <dbReference type="EMBL" id="PZG46865.1"/>
    </source>
</evidence>
<dbReference type="GO" id="GO:0000160">
    <property type="term" value="P:phosphorelay signal transduction system"/>
    <property type="evidence" value="ECO:0007669"/>
    <property type="project" value="UniProtKB-KW"/>
</dbReference>
<dbReference type="InterPro" id="IPR004358">
    <property type="entry name" value="Sig_transdc_His_kin-like_C"/>
</dbReference>
<evidence type="ECO:0000256" key="4">
    <source>
        <dbReference type="ARBA" id="ARBA00023012"/>
    </source>
</evidence>
<dbReference type="InterPro" id="IPR036890">
    <property type="entry name" value="HATPase_C_sf"/>
</dbReference>
<name>A0A2W2H4D7_9ACTN</name>
<gene>
    <name evidence="6" type="ORF">C1I98_14060</name>
</gene>
<sequence>MLAVEVADTGVGIPEQIRPRVFEPFFTTKGVGEGTGRGLDISYRIVVNKHHGDIRVRSAPGDTRFTVLLPLDPDASP</sequence>
<evidence type="ECO:0000256" key="3">
    <source>
        <dbReference type="ARBA" id="ARBA00022777"/>
    </source>
</evidence>
<dbReference type="AlphaFoldDB" id="A0A2W2H4D7"/>
<comment type="catalytic activity">
    <reaction evidence="1">
        <text>ATP + protein L-histidine = ADP + protein N-phospho-L-histidine.</text>
        <dbReference type="EC" id="2.7.13.3"/>
    </reaction>
</comment>
<keyword evidence="4" id="KW-0902">Two-component regulatory system</keyword>
<dbReference type="Proteomes" id="UP000248544">
    <property type="component" value="Unassembled WGS sequence"/>
</dbReference>
<dbReference type="InterPro" id="IPR005467">
    <property type="entry name" value="His_kinase_dom"/>
</dbReference>
<evidence type="ECO:0000256" key="2">
    <source>
        <dbReference type="ARBA" id="ARBA00012438"/>
    </source>
</evidence>